<organism evidence="1 2">
    <name type="scientific">Novipirellula aureliae</name>
    <dbReference type="NCBI Taxonomy" id="2527966"/>
    <lineage>
        <taxon>Bacteria</taxon>
        <taxon>Pseudomonadati</taxon>
        <taxon>Planctomycetota</taxon>
        <taxon>Planctomycetia</taxon>
        <taxon>Pirellulales</taxon>
        <taxon>Pirellulaceae</taxon>
        <taxon>Novipirellula</taxon>
    </lineage>
</organism>
<keyword evidence="2" id="KW-1185">Reference proteome</keyword>
<dbReference type="Proteomes" id="UP000315471">
    <property type="component" value="Unassembled WGS sequence"/>
</dbReference>
<evidence type="ECO:0000313" key="1">
    <source>
        <dbReference type="EMBL" id="TWU43912.1"/>
    </source>
</evidence>
<dbReference type="AlphaFoldDB" id="A0A5C6E4Q3"/>
<accession>A0A5C6E4Q3</accession>
<sequence>MGLYDFAKLPTTRRQPVQFERFSESKHEIEWLSRIIDSVNFYRSNSNELSDVKCLSSGVFYGFLPYAVDSNIQSCVMLRFRHVRLSLKDFNTPFLHGNVLYRPRLET</sequence>
<proteinExistence type="predicted"/>
<evidence type="ECO:0000313" key="2">
    <source>
        <dbReference type="Proteomes" id="UP000315471"/>
    </source>
</evidence>
<comment type="caution">
    <text evidence="1">The sequence shown here is derived from an EMBL/GenBank/DDBJ whole genome shotgun (WGS) entry which is preliminary data.</text>
</comment>
<protein>
    <submittedName>
        <fullName evidence="1">Uncharacterized protein</fullName>
    </submittedName>
</protein>
<gene>
    <name evidence="1" type="ORF">Q31b_14440</name>
</gene>
<dbReference type="EMBL" id="SJPY01000002">
    <property type="protein sequence ID" value="TWU43912.1"/>
    <property type="molecule type" value="Genomic_DNA"/>
</dbReference>
<name>A0A5C6E4Q3_9BACT</name>
<reference evidence="1 2" key="1">
    <citation type="submission" date="2019-02" db="EMBL/GenBank/DDBJ databases">
        <title>Deep-cultivation of Planctomycetes and their phenomic and genomic characterization uncovers novel biology.</title>
        <authorList>
            <person name="Wiegand S."/>
            <person name="Jogler M."/>
            <person name="Boedeker C."/>
            <person name="Pinto D."/>
            <person name="Vollmers J."/>
            <person name="Rivas-Marin E."/>
            <person name="Kohn T."/>
            <person name="Peeters S.H."/>
            <person name="Heuer A."/>
            <person name="Rast P."/>
            <person name="Oberbeckmann S."/>
            <person name="Bunk B."/>
            <person name="Jeske O."/>
            <person name="Meyerdierks A."/>
            <person name="Storesund J.E."/>
            <person name="Kallscheuer N."/>
            <person name="Luecker S."/>
            <person name="Lage O.M."/>
            <person name="Pohl T."/>
            <person name="Merkel B.J."/>
            <person name="Hornburger P."/>
            <person name="Mueller R.-W."/>
            <person name="Bruemmer F."/>
            <person name="Labrenz M."/>
            <person name="Spormann A.M."/>
            <person name="Op Den Camp H."/>
            <person name="Overmann J."/>
            <person name="Amann R."/>
            <person name="Jetten M.S.M."/>
            <person name="Mascher T."/>
            <person name="Medema M.H."/>
            <person name="Devos D.P."/>
            <person name="Kaster A.-K."/>
            <person name="Ovreas L."/>
            <person name="Rohde M."/>
            <person name="Galperin M.Y."/>
            <person name="Jogler C."/>
        </authorList>
    </citation>
    <scope>NUCLEOTIDE SEQUENCE [LARGE SCALE GENOMIC DNA]</scope>
    <source>
        <strain evidence="1 2">Q31b</strain>
    </source>
</reference>